<evidence type="ECO:0000313" key="2">
    <source>
        <dbReference type="EMBL" id="KIK55241.1"/>
    </source>
</evidence>
<dbReference type="HOGENOM" id="CLU_2277825_0_0_1"/>
<keyword evidence="1" id="KW-1133">Transmembrane helix</keyword>
<organism evidence="2 3">
    <name type="scientific">Collybiopsis luxurians FD-317 M1</name>
    <dbReference type="NCBI Taxonomy" id="944289"/>
    <lineage>
        <taxon>Eukaryota</taxon>
        <taxon>Fungi</taxon>
        <taxon>Dikarya</taxon>
        <taxon>Basidiomycota</taxon>
        <taxon>Agaricomycotina</taxon>
        <taxon>Agaricomycetes</taxon>
        <taxon>Agaricomycetidae</taxon>
        <taxon>Agaricales</taxon>
        <taxon>Marasmiineae</taxon>
        <taxon>Omphalotaceae</taxon>
        <taxon>Collybiopsis</taxon>
        <taxon>Collybiopsis luxurians</taxon>
    </lineage>
</organism>
<dbReference type="EMBL" id="KN834808">
    <property type="protein sequence ID" value="KIK55241.1"/>
    <property type="molecule type" value="Genomic_DNA"/>
</dbReference>
<accession>A0A0D0BKH7</accession>
<feature type="transmembrane region" description="Helical" evidence="1">
    <location>
        <begin position="61"/>
        <end position="78"/>
    </location>
</feature>
<proteinExistence type="predicted"/>
<name>A0A0D0BKH7_9AGAR</name>
<dbReference type="AlphaFoldDB" id="A0A0D0BKH7"/>
<dbReference type="Proteomes" id="UP000053593">
    <property type="component" value="Unassembled WGS sequence"/>
</dbReference>
<keyword evidence="1" id="KW-0812">Transmembrane</keyword>
<sequence length="102" mass="12176">MRSRITLGFSGRLMGGFWGFKFFIFFRVVQMRMKAATHTVAFNSVPFSVPSRREKVVGRRFRFIHFVCIINYLFLAGYRCGFDYGYRLTIRVLFELVFQMPY</sequence>
<protein>
    <submittedName>
        <fullName evidence="2">Unplaced genomic scaffold GYMLUscaffold_60, whole genome shotgun sequence</fullName>
    </submittedName>
</protein>
<evidence type="ECO:0000313" key="3">
    <source>
        <dbReference type="Proteomes" id="UP000053593"/>
    </source>
</evidence>
<keyword evidence="1" id="KW-0472">Membrane</keyword>
<gene>
    <name evidence="2" type="ORF">GYMLUDRAFT_878962</name>
</gene>
<feature type="transmembrane region" description="Helical" evidence="1">
    <location>
        <begin position="12"/>
        <end position="29"/>
    </location>
</feature>
<evidence type="ECO:0000256" key="1">
    <source>
        <dbReference type="SAM" id="Phobius"/>
    </source>
</evidence>
<reference evidence="2 3" key="1">
    <citation type="submission" date="2014-04" db="EMBL/GenBank/DDBJ databases">
        <title>Evolutionary Origins and Diversification of the Mycorrhizal Mutualists.</title>
        <authorList>
            <consortium name="DOE Joint Genome Institute"/>
            <consortium name="Mycorrhizal Genomics Consortium"/>
            <person name="Kohler A."/>
            <person name="Kuo A."/>
            <person name="Nagy L.G."/>
            <person name="Floudas D."/>
            <person name="Copeland A."/>
            <person name="Barry K.W."/>
            <person name="Cichocki N."/>
            <person name="Veneault-Fourrey C."/>
            <person name="LaButti K."/>
            <person name="Lindquist E.A."/>
            <person name="Lipzen A."/>
            <person name="Lundell T."/>
            <person name="Morin E."/>
            <person name="Murat C."/>
            <person name="Riley R."/>
            <person name="Ohm R."/>
            <person name="Sun H."/>
            <person name="Tunlid A."/>
            <person name="Henrissat B."/>
            <person name="Grigoriev I.V."/>
            <person name="Hibbett D.S."/>
            <person name="Martin F."/>
        </authorList>
    </citation>
    <scope>NUCLEOTIDE SEQUENCE [LARGE SCALE GENOMIC DNA]</scope>
    <source>
        <strain evidence="2 3">FD-317 M1</strain>
    </source>
</reference>
<keyword evidence="3" id="KW-1185">Reference proteome</keyword>